<dbReference type="InParanoid" id="E1ZZV3"/>
<evidence type="ECO:0000313" key="2">
    <source>
        <dbReference type="Proteomes" id="UP000000311"/>
    </source>
</evidence>
<dbReference type="Proteomes" id="UP000000311">
    <property type="component" value="Unassembled WGS sequence"/>
</dbReference>
<dbReference type="AlphaFoldDB" id="E1ZZV3"/>
<gene>
    <name evidence="1" type="ORF">EAG_16343</name>
</gene>
<accession>E1ZZV3</accession>
<evidence type="ECO:0000313" key="1">
    <source>
        <dbReference type="EMBL" id="EFN73264.1"/>
    </source>
</evidence>
<dbReference type="EMBL" id="GL435530">
    <property type="protein sequence ID" value="EFN73264.1"/>
    <property type="molecule type" value="Genomic_DNA"/>
</dbReference>
<organism evidence="2">
    <name type="scientific">Camponotus floridanus</name>
    <name type="common">Florida carpenter ant</name>
    <dbReference type="NCBI Taxonomy" id="104421"/>
    <lineage>
        <taxon>Eukaryota</taxon>
        <taxon>Metazoa</taxon>
        <taxon>Ecdysozoa</taxon>
        <taxon>Arthropoda</taxon>
        <taxon>Hexapoda</taxon>
        <taxon>Insecta</taxon>
        <taxon>Pterygota</taxon>
        <taxon>Neoptera</taxon>
        <taxon>Endopterygota</taxon>
        <taxon>Hymenoptera</taxon>
        <taxon>Apocrita</taxon>
        <taxon>Aculeata</taxon>
        <taxon>Formicoidea</taxon>
        <taxon>Formicidae</taxon>
        <taxon>Formicinae</taxon>
        <taxon>Camponotus</taxon>
    </lineage>
</organism>
<keyword evidence="2" id="KW-1185">Reference proteome</keyword>
<protein>
    <submittedName>
        <fullName evidence="1">Uncharacterized protein</fullName>
    </submittedName>
</protein>
<reference evidence="1 2" key="1">
    <citation type="journal article" date="2010" name="Science">
        <title>Genomic comparison of the ants Camponotus floridanus and Harpegnathos saltator.</title>
        <authorList>
            <person name="Bonasio R."/>
            <person name="Zhang G."/>
            <person name="Ye C."/>
            <person name="Mutti N.S."/>
            <person name="Fang X."/>
            <person name="Qin N."/>
            <person name="Donahue G."/>
            <person name="Yang P."/>
            <person name="Li Q."/>
            <person name="Li C."/>
            <person name="Zhang P."/>
            <person name="Huang Z."/>
            <person name="Berger S.L."/>
            <person name="Reinberg D."/>
            <person name="Wang J."/>
            <person name="Liebig J."/>
        </authorList>
    </citation>
    <scope>NUCLEOTIDE SEQUENCE [LARGE SCALE GENOMIC DNA]</scope>
    <source>
        <strain evidence="2">C129</strain>
    </source>
</reference>
<sequence>MLAKDEEVNEKSKSIRSIAQWLEAVKVNREEKNRSDGRHGSDPKKEIIVDTNIGCETKCLRHVPCSEMVTDEDAVKGVELLKSSHVPRTLSFSTGTFKLNRLGQDNARNSFVRANIERWPLAEDTVNMGPGSFGLKRPLFRPSSRLGAHPSFWSRVTWSKAGGVLSKRTDRKYTISISALRLRLGKGVIGVDSVHLILLRELVEISVAMTKRRQFCGLESESIEPRSCDPCRALDADVLGARFSAKGLAWKPHDFKHTSDSKSTHHDIRLRYIDITVAKSLLPLEGNAHTWLLINGLPGGQLELFEVNS</sequence>
<name>E1ZZV3_CAMFO</name>
<proteinExistence type="predicted"/>